<keyword evidence="6" id="KW-0067">ATP-binding</keyword>
<dbReference type="PROSITE" id="PS00109">
    <property type="entry name" value="PROTEIN_KINASE_TYR"/>
    <property type="match status" value="1"/>
</dbReference>
<comment type="catalytic activity">
    <reaction evidence="7">
        <text>L-threonyl-[protein] + ATP = O-phospho-L-threonyl-[protein] + ADP + H(+)</text>
        <dbReference type="Rhea" id="RHEA:46608"/>
        <dbReference type="Rhea" id="RHEA-COMP:11060"/>
        <dbReference type="Rhea" id="RHEA-COMP:11605"/>
        <dbReference type="ChEBI" id="CHEBI:15378"/>
        <dbReference type="ChEBI" id="CHEBI:30013"/>
        <dbReference type="ChEBI" id="CHEBI:30616"/>
        <dbReference type="ChEBI" id="CHEBI:61977"/>
        <dbReference type="ChEBI" id="CHEBI:456216"/>
        <dbReference type="EC" id="2.7.11.1"/>
    </reaction>
</comment>
<dbReference type="GO" id="GO:0004674">
    <property type="term" value="F:protein serine/threonine kinase activity"/>
    <property type="evidence" value="ECO:0007669"/>
    <property type="project" value="UniProtKB-KW"/>
</dbReference>
<proteinExistence type="predicted"/>
<evidence type="ECO:0000256" key="6">
    <source>
        <dbReference type="ARBA" id="ARBA00022840"/>
    </source>
</evidence>
<evidence type="ECO:0000259" key="9">
    <source>
        <dbReference type="PROSITE" id="PS50011"/>
    </source>
</evidence>
<keyword evidence="4" id="KW-0547">Nucleotide-binding</keyword>
<dbReference type="PANTHER" id="PTHR24343">
    <property type="entry name" value="SERINE/THREONINE KINASE"/>
    <property type="match status" value="1"/>
</dbReference>
<keyword evidence="2 10" id="KW-0723">Serine/threonine-protein kinase</keyword>
<comment type="catalytic activity">
    <reaction evidence="8">
        <text>L-seryl-[protein] + ATP = O-phospho-L-seryl-[protein] + ADP + H(+)</text>
        <dbReference type="Rhea" id="RHEA:17989"/>
        <dbReference type="Rhea" id="RHEA-COMP:9863"/>
        <dbReference type="Rhea" id="RHEA-COMP:11604"/>
        <dbReference type="ChEBI" id="CHEBI:15378"/>
        <dbReference type="ChEBI" id="CHEBI:29999"/>
        <dbReference type="ChEBI" id="CHEBI:30616"/>
        <dbReference type="ChEBI" id="CHEBI:83421"/>
        <dbReference type="ChEBI" id="CHEBI:456216"/>
        <dbReference type="EC" id="2.7.11.1"/>
    </reaction>
</comment>
<feature type="domain" description="Protein kinase" evidence="9">
    <location>
        <begin position="196"/>
        <end position="592"/>
    </location>
</feature>
<evidence type="ECO:0000256" key="7">
    <source>
        <dbReference type="ARBA" id="ARBA00047899"/>
    </source>
</evidence>
<dbReference type="Gene3D" id="1.10.510.10">
    <property type="entry name" value="Transferase(Phosphotransferase) domain 1"/>
    <property type="match status" value="1"/>
</dbReference>
<dbReference type="Pfam" id="PF00069">
    <property type="entry name" value="Pkinase"/>
    <property type="match status" value="1"/>
</dbReference>
<dbReference type="OrthoDB" id="4062651at2759"/>
<accession>A0A024VAE4</accession>
<dbReference type="AlphaFoldDB" id="A0A024VAE4"/>
<evidence type="ECO:0000256" key="3">
    <source>
        <dbReference type="ARBA" id="ARBA00022679"/>
    </source>
</evidence>
<dbReference type="SMART" id="SM00220">
    <property type="entry name" value="S_TKc"/>
    <property type="match status" value="1"/>
</dbReference>
<dbReference type="InterPro" id="IPR000719">
    <property type="entry name" value="Prot_kinase_dom"/>
</dbReference>
<protein>
    <recommendedName>
        <fullName evidence="1">non-specific serine/threonine protein kinase</fullName>
        <ecNumber evidence="1">2.7.11.1</ecNumber>
    </recommendedName>
</protein>
<reference evidence="10 11" key="1">
    <citation type="submission" date="2013-02" db="EMBL/GenBank/DDBJ databases">
        <title>The Genome Annotation of Plasmodium falciparum Vietnam Oak-Knoll (FVO).</title>
        <authorList>
            <consortium name="The Broad Institute Genome Sequencing Platform"/>
            <consortium name="The Broad Institute Genome Sequencing Center for Infectious Disease"/>
            <person name="Neafsey D."/>
            <person name="Hoffman S."/>
            <person name="Volkman S."/>
            <person name="Rosenthal P."/>
            <person name="Walker B."/>
            <person name="Young S.K."/>
            <person name="Zeng Q."/>
            <person name="Gargeya S."/>
            <person name="Fitzgerald M."/>
            <person name="Haas B."/>
            <person name="Abouelleil A."/>
            <person name="Allen A.W."/>
            <person name="Alvarado L."/>
            <person name="Arachchi H.M."/>
            <person name="Berlin A.M."/>
            <person name="Chapman S.B."/>
            <person name="Gainer-Dewar J."/>
            <person name="Goldberg J."/>
            <person name="Griggs A."/>
            <person name="Gujja S."/>
            <person name="Hansen M."/>
            <person name="Howarth C."/>
            <person name="Imamovic A."/>
            <person name="Ireland A."/>
            <person name="Larimer J."/>
            <person name="McCowan C."/>
            <person name="Murphy C."/>
            <person name="Pearson M."/>
            <person name="Poon T.W."/>
            <person name="Priest M."/>
            <person name="Roberts A."/>
            <person name="Saif S."/>
            <person name="Shea T."/>
            <person name="Sisk P."/>
            <person name="Sykes S."/>
            <person name="Wortman J."/>
            <person name="Nusbaum C."/>
            <person name="Birren B."/>
        </authorList>
    </citation>
    <scope>NUCLEOTIDE SEQUENCE [LARGE SCALE GENOMIC DNA]</scope>
    <source>
        <strain evidence="11">Vietnam Oak-Knoll (FVO)</strain>
    </source>
</reference>
<dbReference type="EC" id="2.7.11.1" evidence="1"/>
<evidence type="ECO:0000256" key="8">
    <source>
        <dbReference type="ARBA" id="ARBA00048679"/>
    </source>
</evidence>
<keyword evidence="3" id="KW-0808">Transferase</keyword>
<dbReference type="Proteomes" id="UP000030690">
    <property type="component" value="Unassembled WGS sequence"/>
</dbReference>
<gene>
    <name evidence="10" type="ORF">PFFVO_00899</name>
</gene>
<evidence type="ECO:0000256" key="4">
    <source>
        <dbReference type="ARBA" id="ARBA00022741"/>
    </source>
</evidence>
<evidence type="ECO:0000256" key="2">
    <source>
        <dbReference type="ARBA" id="ARBA00022527"/>
    </source>
</evidence>
<dbReference type="FunFam" id="1.10.510.10:FF:000575">
    <property type="entry name" value="Serine/threonine protein kinase"/>
    <property type="match status" value="1"/>
</dbReference>
<evidence type="ECO:0000256" key="5">
    <source>
        <dbReference type="ARBA" id="ARBA00022777"/>
    </source>
</evidence>
<dbReference type="EMBL" id="KI925025">
    <property type="protein sequence ID" value="ETW19998.1"/>
    <property type="molecule type" value="Genomic_DNA"/>
</dbReference>
<organism evidence="10 11">
    <name type="scientific">Plasmodium falciparum Vietnam Oak-Knoll</name>
    <name type="common">FVO</name>
    <dbReference type="NCBI Taxonomy" id="1036723"/>
    <lineage>
        <taxon>Eukaryota</taxon>
        <taxon>Sar</taxon>
        <taxon>Alveolata</taxon>
        <taxon>Apicomplexa</taxon>
        <taxon>Aconoidasida</taxon>
        <taxon>Haemosporida</taxon>
        <taxon>Plasmodiidae</taxon>
        <taxon>Plasmodium</taxon>
        <taxon>Plasmodium (Laverania)</taxon>
    </lineage>
</organism>
<dbReference type="SUPFAM" id="SSF56112">
    <property type="entry name" value="Protein kinase-like (PK-like)"/>
    <property type="match status" value="1"/>
</dbReference>
<evidence type="ECO:0000313" key="11">
    <source>
        <dbReference type="Proteomes" id="UP000030690"/>
    </source>
</evidence>
<dbReference type="GO" id="GO:0005524">
    <property type="term" value="F:ATP binding"/>
    <property type="evidence" value="ECO:0007669"/>
    <property type="project" value="UniProtKB-KW"/>
</dbReference>
<sequence>MLGFNFFCSFLNEYTLKENIIRRNDRVCASYMDKKRKLKHCSLSRPFNIQSFVSVLIFSLLVIFVSGDKIFIDSLDIKSSHCRKLNESVNVIVNENFNSEDNKLKGISKIDENRLNHEVLYNNRKISIKKHENKDESLENSNKNFELNGVDLYHGNVELKNIKNLDDNDKMDLKHEYNNENVGDTNNLEEEIKDKTIYTWALGKDALSDKLYSSSNYSLNGIQYNYWRLSAIRTINYSVRTSRVQKMFKTIIDPKKENAKDQVKAFIKKIPVDIWVKQFHSMNEYDGEFLVGGENFVMEAVTSAFLTKYHPGITAKLYALLYEPYRKYIQEDSPPKSSFENIDSFNEMLEEKIKNNKKGNVVLIYELFGESLFTNLVKSRRKPILKNRYAKKKKIIYDSLNLLIRLHDAGLTHLDFTPENILISENNELRLCDLAKSTPIYTRKLRHVQETKGLCLFESCVPTVGKSAYMPPECWKIYKRHRILNIKNPLQHLNAITVQDERKKHYFNVTCADKYMLGILFIWIWNDGHIWHCSDASTDENFYQFEKCDMSLDVFQLTSTWPSGLKNILNELLHIEKRKMLVLRNLLSYPWFTKENDFSL</sequence>
<dbReference type="PROSITE" id="PS50011">
    <property type="entry name" value="PROTEIN_KINASE_DOM"/>
    <property type="match status" value="1"/>
</dbReference>
<reference evidence="10 11" key="2">
    <citation type="submission" date="2013-02" db="EMBL/GenBank/DDBJ databases">
        <title>The Genome Sequence of Plasmodium falciparum Vietnam Oak-Knoll (FVO).</title>
        <authorList>
            <consortium name="The Broad Institute Genome Sequencing Platform"/>
            <consortium name="The Broad Institute Genome Sequencing Center for Infectious Disease"/>
            <person name="Neafsey D."/>
            <person name="Cheeseman I."/>
            <person name="Volkman S."/>
            <person name="Adams J."/>
            <person name="Walker B."/>
            <person name="Young S.K."/>
            <person name="Zeng Q."/>
            <person name="Gargeya S."/>
            <person name="Fitzgerald M."/>
            <person name="Haas B."/>
            <person name="Abouelleil A."/>
            <person name="Alvarado L."/>
            <person name="Arachchi H.M."/>
            <person name="Berlin A.M."/>
            <person name="Chapman S.B."/>
            <person name="Dewar J."/>
            <person name="Goldberg J."/>
            <person name="Griggs A."/>
            <person name="Gujja S."/>
            <person name="Hansen M."/>
            <person name="Howarth C."/>
            <person name="Imamovic A."/>
            <person name="Larimer J."/>
            <person name="McCowan C."/>
            <person name="Murphy C."/>
            <person name="Neiman D."/>
            <person name="Pearson M."/>
            <person name="Priest M."/>
            <person name="Roberts A."/>
            <person name="Saif S."/>
            <person name="Shea T."/>
            <person name="Sisk P."/>
            <person name="Sykes S."/>
            <person name="Wortman J."/>
            <person name="Nusbaum C."/>
            <person name="Birren B."/>
        </authorList>
    </citation>
    <scope>NUCLEOTIDE SEQUENCE [LARGE SCALE GENOMIC DNA]</scope>
    <source>
        <strain evidence="11">Vietnam Oak-Knoll (FVO)</strain>
    </source>
</reference>
<dbReference type="PANTHER" id="PTHR24343:SF466">
    <property type="entry name" value="AMP-ACTIVATED PROTEIN KINASE ALPHA SUBUNIT, ISOFORM A"/>
    <property type="match status" value="1"/>
</dbReference>
<name>A0A024VAE4_PLAFA</name>
<evidence type="ECO:0000256" key="1">
    <source>
        <dbReference type="ARBA" id="ARBA00012513"/>
    </source>
</evidence>
<dbReference type="InterPro" id="IPR011009">
    <property type="entry name" value="Kinase-like_dom_sf"/>
</dbReference>
<keyword evidence="5 10" id="KW-0418">Kinase</keyword>
<dbReference type="InterPro" id="IPR008266">
    <property type="entry name" value="Tyr_kinase_AS"/>
</dbReference>
<evidence type="ECO:0000313" key="10">
    <source>
        <dbReference type="EMBL" id="ETW19998.1"/>
    </source>
</evidence>